<dbReference type="Pfam" id="PF01467">
    <property type="entry name" value="CTP_transf_like"/>
    <property type="match status" value="1"/>
</dbReference>
<sequence length="357" mass="40904">MSSKRLANYIERLQPTHLKASKPSDRPFNNATAKDPPLLRPRGVNRILLFPGSFNPPHQGHLNLLKHVFENAGEDLNIIAAIIVVTDDDRLEMKMENKNNAIILPREKRAALWRGNGIPVDWAWVYDNTEASWANFRANLLKELRKDRIQLEFTMLCGPDAITGDGGYNSECWDCRDAITSDISRPVDFRYPNTLRQLSGCSPWAKLNYDRIRIEQQIRVNLNGRQASGKIPFQDHEADNANHEQVVQAELAKIFNKLNAVYICRQQRAKKKGSVRFLPCNLEQRPANAPSSTKIRLIIESSPQEELEKNLEGVALHPKLLVEYLKDLPKLVKRAVPKQGTEKEVTKKEHKWENIIW</sequence>
<feature type="domain" description="Cytidyltransferase-like" evidence="2">
    <location>
        <begin position="49"/>
        <end position="159"/>
    </location>
</feature>
<dbReference type="InterPro" id="IPR014729">
    <property type="entry name" value="Rossmann-like_a/b/a_fold"/>
</dbReference>
<gene>
    <name evidence="3" type="ORF">QYS62_004960</name>
</gene>
<evidence type="ECO:0000313" key="3">
    <source>
        <dbReference type="EMBL" id="WZH43947.1"/>
    </source>
</evidence>
<reference evidence="3 4" key="1">
    <citation type="submission" date="2024-04" db="EMBL/GenBank/DDBJ databases">
        <title>Complete genome sequence of Fusarium acuminatum.</title>
        <authorList>
            <person name="Lan B."/>
        </authorList>
    </citation>
    <scope>NUCLEOTIDE SEQUENCE [LARGE SCALE GENOMIC DNA]</scope>
    <source>
        <strain evidence="3">1A</strain>
    </source>
</reference>
<evidence type="ECO:0000313" key="4">
    <source>
        <dbReference type="Proteomes" id="UP001489902"/>
    </source>
</evidence>
<accession>A0ABZ2WT86</accession>
<organism evidence="3 4">
    <name type="scientific">Fusarium acuminatum</name>
    <dbReference type="NCBI Taxonomy" id="5515"/>
    <lineage>
        <taxon>Eukaryota</taxon>
        <taxon>Fungi</taxon>
        <taxon>Dikarya</taxon>
        <taxon>Ascomycota</taxon>
        <taxon>Pezizomycotina</taxon>
        <taxon>Sordariomycetes</taxon>
        <taxon>Hypocreomycetidae</taxon>
        <taxon>Hypocreales</taxon>
        <taxon>Nectriaceae</taxon>
        <taxon>Fusarium</taxon>
        <taxon>Fusarium tricinctum species complex</taxon>
    </lineage>
</organism>
<feature type="region of interest" description="Disordered" evidence="1">
    <location>
        <begin position="13"/>
        <end position="37"/>
    </location>
</feature>
<dbReference type="InterPro" id="IPR004821">
    <property type="entry name" value="Cyt_trans-like"/>
</dbReference>
<evidence type="ECO:0000259" key="2">
    <source>
        <dbReference type="Pfam" id="PF01467"/>
    </source>
</evidence>
<name>A0ABZ2WT86_9HYPO</name>
<evidence type="ECO:0000256" key="1">
    <source>
        <dbReference type="SAM" id="MobiDB-lite"/>
    </source>
</evidence>
<keyword evidence="4" id="KW-1185">Reference proteome</keyword>
<dbReference type="NCBIfam" id="TIGR00125">
    <property type="entry name" value="cyt_tran_rel"/>
    <property type="match status" value="1"/>
</dbReference>
<dbReference type="EMBL" id="CP151261">
    <property type="protein sequence ID" value="WZH43947.1"/>
    <property type="molecule type" value="Genomic_DNA"/>
</dbReference>
<proteinExistence type="predicted"/>
<dbReference type="SUPFAM" id="SSF52374">
    <property type="entry name" value="Nucleotidylyl transferase"/>
    <property type="match status" value="1"/>
</dbReference>
<dbReference type="Gene3D" id="3.40.50.620">
    <property type="entry name" value="HUPs"/>
    <property type="match status" value="1"/>
</dbReference>
<protein>
    <recommendedName>
        <fullName evidence="2">Cytidyltransferase-like domain-containing protein</fullName>
    </recommendedName>
</protein>
<dbReference type="Proteomes" id="UP001489902">
    <property type="component" value="Chromosome 2"/>
</dbReference>